<keyword evidence="3" id="KW-1185">Reference proteome</keyword>
<accession>A0A8X6VE67</accession>
<feature type="compositionally biased region" description="Basic residues" evidence="1">
    <location>
        <begin position="28"/>
        <end position="37"/>
    </location>
</feature>
<dbReference type="GO" id="GO:0003676">
    <property type="term" value="F:nucleic acid binding"/>
    <property type="evidence" value="ECO:0007669"/>
    <property type="project" value="InterPro"/>
</dbReference>
<dbReference type="InterPro" id="IPR036397">
    <property type="entry name" value="RNaseH_sf"/>
</dbReference>
<dbReference type="Proteomes" id="UP000887159">
    <property type="component" value="Unassembled WGS sequence"/>
</dbReference>
<sequence>MEENLWGAISSRGLGPLVVLEGDDHRRPLSKHSRRSSLHPMLQTSFPEERPVFQDDNAPVHTFRCVQT</sequence>
<proteinExistence type="predicted"/>
<dbReference type="EMBL" id="BMAU01021334">
    <property type="protein sequence ID" value="GFY15142.1"/>
    <property type="molecule type" value="Genomic_DNA"/>
</dbReference>
<feature type="region of interest" description="Disordered" evidence="1">
    <location>
        <begin position="27"/>
        <end position="54"/>
    </location>
</feature>
<evidence type="ECO:0000313" key="3">
    <source>
        <dbReference type="Proteomes" id="UP000887159"/>
    </source>
</evidence>
<dbReference type="Gene3D" id="3.30.420.10">
    <property type="entry name" value="Ribonuclease H-like superfamily/Ribonuclease H"/>
    <property type="match status" value="1"/>
</dbReference>
<dbReference type="AlphaFoldDB" id="A0A8X6VE67"/>
<reference evidence="2" key="1">
    <citation type="submission" date="2020-08" db="EMBL/GenBank/DDBJ databases">
        <title>Multicomponent nature underlies the extraordinary mechanical properties of spider dragline silk.</title>
        <authorList>
            <person name="Kono N."/>
            <person name="Nakamura H."/>
            <person name="Mori M."/>
            <person name="Yoshida Y."/>
            <person name="Ohtoshi R."/>
            <person name="Malay A.D."/>
            <person name="Moran D.A.P."/>
            <person name="Tomita M."/>
            <person name="Numata K."/>
            <person name="Arakawa K."/>
        </authorList>
    </citation>
    <scope>NUCLEOTIDE SEQUENCE</scope>
</reference>
<protein>
    <submittedName>
        <fullName evidence="2">Uncharacterized protein</fullName>
    </submittedName>
</protein>
<comment type="caution">
    <text evidence="2">The sequence shown here is derived from an EMBL/GenBank/DDBJ whole genome shotgun (WGS) entry which is preliminary data.</text>
</comment>
<organism evidence="2 3">
    <name type="scientific">Trichonephila clavipes</name>
    <name type="common">Golden silk orbweaver</name>
    <name type="synonym">Nephila clavipes</name>
    <dbReference type="NCBI Taxonomy" id="2585209"/>
    <lineage>
        <taxon>Eukaryota</taxon>
        <taxon>Metazoa</taxon>
        <taxon>Ecdysozoa</taxon>
        <taxon>Arthropoda</taxon>
        <taxon>Chelicerata</taxon>
        <taxon>Arachnida</taxon>
        <taxon>Araneae</taxon>
        <taxon>Araneomorphae</taxon>
        <taxon>Entelegynae</taxon>
        <taxon>Araneoidea</taxon>
        <taxon>Nephilidae</taxon>
        <taxon>Trichonephila</taxon>
    </lineage>
</organism>
<evidence type="ECO:0000313" key="2">
    <source>
        <dbReference type="EMBL" id="GFY15142.1"/>
    </source>
</evidence>
<gene>
    <name evidence="2" type="ORF">TNCV_1569571</name>
</gene>
<name>A0A8X6VE67_TRICX</name>
<evidence type="ECO:0000256" key="1">
    <source>
        <dbReference type="SAM" id="MobiDB-lite"/>
    </source>
</evidence>